<evidence type="ECO:0000313" key="2">
    <source>
        <dbReference type="Proteomes" id="UP000324222"/>
    </source>
</evidence>
<keyword evidence="2" id="KW-1185">Reference proteome</keyword>
<accession>A0A5B7GUH8</accession>
<comment type="caution">
    <text evidence="1">The sequence shown here is derived from an EMBL/GenBank/DDBJ whole genome shotgun (WGS) entry which is preliminary data.</text>
</comment>
<reference evidence="1 2" key="1">
    <citation type="submission" date="2019-05" db="EMBL/GenBank/DDBJ databases">
        <title>Another draft genome of Portunus trituberculatus and its Hox gene families provides insights of decapod evolution.</title>
        <authorList>
            <person name="Jeong J.-H."/>
            <person name="Song I."/>
            <person name="Kim S."/>
            <person name="Choi T."/>
            <person name="Kim D."/>
            <person name="Ryu S."/>
            <person name="Kim W."/>
        </authorList>
    </citation>
    <scope>NUCLEOTIDE SEQUENCE [LARGE SCALE GENOMIC DNA]</scope>
    <source>
        <tissue evidence="1">Muscle</tissue>
    </source>
</reference>
<dbReference type="Proteomes" id="UP000324222">
    <property type="component" value="Unassembled WGS sequence"/>
</dbReference>
<dbReference type="AlphaFoldDB" id="A0A5B7GUH8"/>
<proteinExistence type="predicted"/>
<dbReference type="EMBL" id="VSRR010017951">
    <property type="protein sequence ID" value="MPC60837.1"/>
    <property type="molecule type" value="Genomic_DNA"/>
</dbReference>
<evidence type="ECO:0000313" key="1">
    <source>
        <dbReference type="EMBL" id="MPC60837.1"/>
    </source>
</evidence>
<gene>
    <name evidence="1" type="ORF">E2C01_054896</name>
</gene>
<organism evidence="1 2">
    <name type="scientific">Portunus trituberculatus</name>
    <name type="common">Swimming crab</name>
    <name type="synonym">Neptunus trituberculatus</name>
    <dbReference type="NCBI Taxonomy" id="210409"/>
    <lineage>
        <taxon>Eukaryota</taxon>
        <taxon>Metazoa</taxon>
        <taxon>Ecdysozoa</taxon>
        <taxon>Arthropoda</taxon>
        <taxon>Crustacea</taxon>
        <taxon>Multicrustacea</taxon>
        <taxon>Malacostraca</taxon>
        <taxon>Eumalacostraca</taxon>
        <taxon>Eucarida</taxon>
        <taxon>Decapoda</taxon>
        <taxon>Pleocyemata</taxon>
        <taxon>Brachyura</taxon>
        <taxon>Eubrachyura</taxon>
        <taxon>Portunoidea</taxon>
        <taxon>Portunidae</taxon>
        <taxon>Portuninae</taxon>
        <taxon>Portunus</taxon>
    </lineage>
</organism>
<protein>
    <submittedName>
        <fullName evidence="1">Uncharacterized protein</fullName>
    </submittedName>
</protein>
<name>A0A5B7GUH8_PORTR</name>
<sequence>MVTLFRNRLNVSKLPARRKGASTEAQFLRTIRGTLSGPYAIRGFRPARAWKRSLRRILIEDMK</sequence>